<dbReference type="EMBL" id="CAJHUC010000611">
    <property type="protein sequence ID" value="CAD7697143.1"/>
    <property type="molecule type" value="Genomic_DNA"/>
</dbReference>
<dbReference type="Gene3D" id="2.130.10.10">
    <property type="entry name" value="YVTN repeat-like/Quinoprotein amine dehydrogenase"/>
    <property type="match status" value="2"/>
</dbReference>
<dbReference type="SUPFAM" id="SSF50998">
    <property type="entry name" value="Quinoprotein alcohol dehydrogenase-like"/>
    <property type="match status" value="1"/>
</dbReference>
<name>A0A8S1IT39_9CHLO</name>
<evidence type="ECO:0000313" key="6">
    <source>
        <dbReference type="Proteomes" id="UP000708148"/>
    </source>
</evidence>
<dbReference type="Proteomes" id="UP000708148">
    <property type="component" value="Unassembled WGS sequence"/>
</dbReference>
<feature type="repeat" description="WD" evidence="3">
    <location>
        <begin position="363"/>
        <end position="404"/>
    </location>
</feature>
<keyword evidence="6" id="KW-1185">Reference proteome</keyword>
<feature type="region of interest" description="Disordered" evidence="4">
    <location>
        <begin position="468"/>
        <end position="543"/>
    </location>
</feature>
<dbReference type="PROSITE" id="PS50082">
    <property type="entry name" value="WD_REPEATS_2"/>
    <property type="match status" value="3"/>
</dbReference>
<reference evidence="5" key="1">
    <citation type="submission" date="2020-12" db="EMBL/GenBank/DDBJ databases">
        <authorList>
            <person name="Iha C."/>
        </authorList>
    </citation>
    <scope>NUCLEOTIDE SEQUENCE</scope>
</reference>
<dbReference type="PROSITE" id="PS00678">
    <property type="entry name" value="WD_REPEATS_1"/>
    <property type="match status" value="1"/>
</dbReference>
<dbReference type="GO" id="GO:0032040">
    <property type="term" value="C:small-subunit processome"/>
    <property type="evidence" value="ECO:0007669"/>
    <property type="project" value="TreeGrafter"/>
</dbReference>
<evidence type="ECO:0000256" key="1">
    <source>
        <dbReference type="ARBA" id="ARBA00022574"/>
    </source>
</evidence>
<dbReference type="PANTHER" id="PTHR22840:SF12">
    <property type="entry name" value="WD REPEAT-CONTAINING PROTEIN 36"/>
    <property type="match status" value="1"/>
</dbReference>
<dbReference type="PANTHER" id="PTHR22840">
    <property type="entry name" value="WD REPEAT-CONTAINING PROTEIN 36"/>
    <property type="match status" value="1"/>
</dbReference>
<dbReference type="InterPro" id="IPR011047">
    <property type="entry name" value="Quinoprotein_ADH-like_sf"/>
</dbReference>
<dbReference type="GO" id="GO:0006364">
    <property type="term" value="P:rRNA processing"/>
    <property type="evidence" value="ECO:0007669"/>
    <property type="project" value="TreeGrafter"/>
</dbReference>
<dbReference type="AlphaFoldDB" id="A0A8S1IT39"/>
<dbReference type="Pfam" id="PF00400">
    <property type="entry name" value="WD40"/>
    <property type="match status" value="1"/>
</dbReference>
<evidence type="ECO:0000256" key="2">
    <source>
        <dbReference type="ARBA" id="ARBA00022737"/>
    </source>
</evidence>
<comment type="caution">
    <text evidence="5">The sequence shown here is derived from an EMBL/GenBank/DDBJ whole genome shotgun (WGS) entry which is preliminary data.</text>
</comment>
<organism evidence="5 6">
    <name type="scientific">Ostreobium quekettii</name>
    <dbReference type="NCBI Taxonomy" id="121088"/>
    <lineage>
        <taxon>Eukaryota</taxon>
        <taxon>Viridiplantae</taxon>
        <taxon>Chlorophyta</taxon>
        <taxon>core chlorophytes</taxon>
        <taxon>Ulvophyceae</taxon>
        <taxon>TCBD clade</taxon>
        <taxon>Bryopsidales</taxon>
        <taxon>Ostreobineae</taxon>
        <taxon>Ostreobiaceae</taxon>
        <taxon>Ostreobium</taxon>
    </lineage>
</organism>
<dbReference type="PROSITE" id="PS50294">
    <property type="entry name" value="WD_REPEATS_REGION"/>
    <property type="match status" value="3"/>
</dbReference>
<dbReference type="InterPro" id="IPR019775">
    <property type="entry name" value="WD40_repeat_CS"/>
</dbReference>
<dbReference type="GO" id="GO:0034388">
    <property type="term" value="C:Pwp2p-containing subcomplex of 90S preribosome"/>
    <property type="evidence" value="ECO:0007669"/>
    <property type="project" value="TreeGrafter"/>
</dbReference>
<evidence type="ECO:0000256" key="4">
    <source>
        <dbReference type="SAM" id="MobiDB-lite"/>
    </source>
</evidence>
<proteinExistence type="predicted"/>
<keyword evidence="1 3" id="KW-0853">WD repeat</keyword>
<feature type="repeat" description="WD" evidence="3">
    <location>
        <begin position="67"/>
        <end position="98"/>
    </location>
</feature>
<dbReference type="SMART" id="SM00320">
    <property type="entry name" value="WD40"/>
    <property type="match status" value="7"/>
</dbReference>
<feature type="repeat" description="WD" evidence="3">
    <location>
        <begin position="280"/>
        <end position="312"/>
    </location>
</feature>
<dbReference type="InterPro" id="IPR001680">
    <property type="entry name" value="WD40_rpt"/>
</dbReference>
<gene>
    <name evidence="5" type="ORF">OSTQU699_LOCUS2504</name>
</gene>
<protein>
    <submittedName>
        <fullName evidence="5">Uncharacterized protein</fullName>
    </submittedName>
</protein>
<dbReference type="InterPro" id="IPR015943">
    <property type="entry name" value="WD40/YVTN_repeat-like_dom_sf"/>
</dbReference>
<evidence type="ECO:0000313" key="5">
    <source>
        <dbReference type="EMBL" id="CAD7697143.1"/>
    </source>
</evidence>
<dbReference type="Pfam" id="PF25168">
    <property type="entry name" value="Beta-prop_WDR36-Utp21_2nd"/>
    <property type="match status" value="1"/>
</dbReference>
<evidence type="ECO:0000256" key="3">
    <source>
        <dbReference type="PROSITE-ProRule" id="PRU00221"/>
    </source>
</evidence>
<dbReference type="OrthoDB" id="10250769at2759"/>
<keyword evidence="2" id="KW-0677">Repeat</keyword>
<sequence>MNIIYLQQHRAVLCSQILFPEACYQAPLSTVGWLLAGIGVPVMAVGGASGVITVWHLEDKTLSTVIHAAHDGPVVSLFFFPATPILMSSSADNSIKQWIFDNVDGSARLLKYRCGHRAPPNCIKFYGQGYRVLSCGQDRAFWMFSTNQAQQSRELSQGHTARKAKKRKVHEEQVKLSRVTHLDACEVRERDWANGITAHEGDWRAYTWRLKDFTIGEHALEPPSRHGGRSLRPSPVTCVHLSECGNFGFVGSANGRLHRFNMQSGLHRGEYKRRKDDAGLPAHDGAVTGVATDSCNRSVVSTSYDGWLRIWSFPSQVLRAQVHTGCPVSHLLLHPGTSMCPLVGDDLTIRVYDAEAARLVRKFRGHTDRITALEMSSDGRWLLSAAMDGSVRVWDVPAGQVLQVMQLGSAVTSLSLSPAMDILATTHVNRRGIYLWSNQLVFGTGASVVPSEEPIDVLLPASFAGEGNVQPDDLPTVEGHRLEGPGTPDKPRILSASSQRACHPVDAATLEVARPGAPGRDTGEEQAHPATREAGGRSLLPSLPCGVIQQSNI</sequence>
<accession>A0A8S1IT39</accession>
<feature type="compositionally biased region" description="Basic and acidic residues" evidence="4">
    <location>
        <begin position="521"/>
        <end position="535"/>
    </location>
</feature>